<comment type="caution">
    <text evidence="3">The sequence shown here is derived from an EMBL/GenBank/DDBJ whole genome shotgun (WGS) entry which is preliminary data.</text>
</comment>
<feature type="region of interest" description="Disordered" evidence="1">
    <location>
        <begin position="79"/>
        <end position="527"/>
    </location>
</feature>
<feature type="region of interest" description="Disordered" evidence="1">
    <location>
        <begin position="544"/>
        <end position="574"/>
    </location>
</feature>
<feature type="compositionally biased region" description="Polar residues" evidence="1">
    <location>
        <begin position="366"/>
        <end position="384"/>
    </location>
</feature>
<feature type="compositionally biased region" description="Low complexity" evidence="1">
    <location>
        <begin position="429"/>
        <end position="483"/>
    </location>
</feature>
<feature type="chain" id="PRO_5043449705" evidence="2">
    <location>
        <begin position="19"/>
        <end position="616"/>
    </location>
</feature>
<feature type="compositionally biased region" description="Low complexity" evidence="1">
    <location>
        <begin position="91"/>
        <end position="103"/>
    </location>
</feature>
<protein>
    <submittedName>
        <fullName evidence="3">Uncharacterized protein</fullName>
    </submittedName>
</protein>
<feature type="compositionally biased region" description="Polar residues" evidence="1">
    <location>
        <begin position="158"/>
        <end position="173"/>
    </location>
</feature>
<feature type="compositionally biased region" description="Polar residues" evidence="1">
    <location>
        <begin position="240"/>
        <end position="315"/>
    </location>
</feature>
<feature type="compositionally biased region" description="Low complexity" evidence="1">
    <location>
        <begin position="497"/>
        <end position="515"/>
    </location>
</feature>
<feature type="compositionally biased region" description="Polar residues" evidence="1">
    <location>
        <begin position="138"/>
        <end position="150"/>
    </location>
</feature>
<keyword evidence="4" id="KW-1185">Reference proteome</keyword>
<keyword evidence="2" id="KW-0732">Signal</keyword>
<evidence type="ECO:0000256" key="2">
    <source>
        <dbReference type="SAM" id="SignalP"/>
    </source>
</evidence>
<gene>
    <name evidence="3" type="ORF">GSLYS_00004876001</name>
</gene>
<feature type="compositionally biased region" description="Polar residues" evidence="1">
    <location>
        <begin position="516"/>
        <end position="527"/>
    </location>
</feature>
<evidence type="ECO:0000313" key="4">
    <source>
        <dbReference type="Proteomes" id="UP001497497"/>
    </source>
</evidence>
<evidence type="ECO:0000256" key="1">
    <source>
        <dbReference type="SAM" id="MobiDB-lite"/>
    </source>
</evidence>
<sequence length="616" mass="64015">MMTSLLLLSCCCLSLAMSQKMSHILMNMVAQDPYARNMMRLPLFQELFDIEIPPTSEPSAKQLGVASLFGMAGNGIFGGPSAGGNAPRAPPTGSSTPSQSQTSEGMLGASSWDRSGFGSGQPVGRVTGPSQFDGGYQMTGSVPDTSQNGPPQLGGSLTWPQQNNGRSFGSSPVGNGLNWPPTVPSNSQMGGGNQMTWPQQPSGNQQMGDGSSWPPQMGGVIAWPPFGGNMPGNQQMGNNIPGNAQPQWPAQIGSNQQLGYPANQGNSQPTWPSQMGGNTQSGNPSNQRNSQPTWPSQSNAQSGNPPNQGNAQPQWPAQMGGNQQMGNPPNQGNAQPQWPAQMGGNQQMGNPPNQGNAQPQWPAQMGGNQQMGNPSNQGNAQPQWPAQMGGNQQMGNGVPENNNPIWSGMARPPNTGDSMQGNNQMVGSMPGNPQMGGPMPGNNQMGGAMPGNNQMGGPMPGNAQMDGSMPGNNQMGGPMPGSNQMGGPMPGNNQMAGPMPVNNHMGGPMPGNNQMSSSPPYGISSNTRPKIPLDFIVQLYNTASNPTQGEPTSGNSAMEGQVSQTDPSTMASFSNTPRQPRAVIQAGQVILPKGPPSRNFIDRLMALGGAEGIEIV</sequence>
<feature type="compositionally biased region" description="Polar residues" evidence="1">
    <location>
        <begin position="415"/>
        <end position="426"/>
    </location>
</feature>
<feature type="signal peptide" evidence="2">
    <location>
        <begin position="1"/>
        <end position="18"/>
    </location>
</feature>
<feature type="compositionally biased region" description="Polar residues" evidence="1">
    <location>
        <begin position="184"/>
        <end position="209"/>
    </location>
</feature>
<feature type="compositionally biased region" description="Low complexity" evidence="1">
    <location>
        <begin position="316"/>
        <end position="360"/>
    </location>
</feature>
<dbReference type="AlphaFoldDB" id="A0AAV2HFB9"/>
<dbReference type="Proteomes" id="UP001497497">
    <property type="component" value="Unassembled WGS sequence"/>
</dbReference>
<feature type="compositionally biased region" description="Low complexity" evidence="1">
    <location>
        <begin position="387"/>
        <end position="397"/>
    </location>
</feature>
<accession>A0AAV2HFB9</accession>
<reference evidence="3 4" key="1">
    <citation type="submission" date="2024-04" db="EMBL/GenBank/DDBJ databases">
        <authorList>
            <consortium name="Genoscope - CEA"/>
            <person name="William W."/>
        </authorList>
    </citation>
    <scope>NUCLEOTIDE SEQUENCE [LARGE SCALE GENOMIC DNA]</scope>
</reference>
<organism evidence="3 4">
    <name type="scientific">Lymnaea stagnalis</name>
    <name type="common">Great pond snail</name>
    <name type="synonym">Helix stagnalis</name>
    <dbReference type="NCBI Taxonomy" id="6523"/>
    <lineage>
        <taxon>Eukaryota</taxon>
        <taxon>Metazoa</taxon>
        <taxon>Spiralia</taxon>
        <taxon>Lophotrochozoa</taxon>
        <taxon>Mollusca</taxon>
        <taxon>Gastropoda</taxon>
        <taxon>Heterobranchia</taxon>
        <taxon>Euthyneura</taxon>
        <taxon>Panpulmonata</taxon>
        <taxon>Hygrophila</taxon>
        <taxon>Lymnaeoidea</taxon>
        <taxon>Lymnaeidae</taxon>
        <taxon>Lymnaea</taxon>
    </lineage>
</organism>
<name>A0AAV2HFB9_LYMST</name>
<evidence type="ECO:0000313" key="3">
    <source>
        <dbReference type="EMBL" id="CAL1530751.1"/>
    </source>
</evidence>
<dbReference type="EMBL" id="CAXITT010000075">
    <property type="protein sequence ID" value="CAL1530751.1"/>
    <property type="molecule type" value="Genomic_DNA"/>
</dbReference>
<proteinExistence type="predicted"/>
<feature type="compositionally biased region" description="Low complexity" evidence="1">
    <location>
        <begin position="227"/>
        <end position="239"/>
    </location>
</feature>